<name>A0A1C7M363_GRIFR</name>
<dbReference type="OMA" id="WSYEPIY"/>
<dbReference type="EMBL" id="LUGG01000011">
    <property type="protein sequence ID" value="OBZ71361.1"/>
    <property type="molecule type" value="Genomic_DNA"/>
</dbReference>
<dbReference type="PROSITE" id="PS50181">
    <property type="entry name" value="FBOX"/>
    <property type="match status" value="1"/>
</dbReference>
<dbReference type="SUPFAM" id="SSF81383">
    <property type="entry name" value="F-box domain"/>
    <property type="match status" value="1"/>
</dbReference>
<dbReference type="SUPFAM" id="SSF50978">
    <property type="entry name" value="WD40 repeat-like"/>
    <property type="match status" value="1"/>
</dbReference>
<dbReference type="Gene3D" id="1.20.1280.50">
    <property type="match status" value="1"/>
</dbReference>
<proteinExistence type="predicted"/>
<sequence>MHIRVLPSDIHIIILQHLSVRDLAALAQVCTYLHALVDEFGWKTHLRLNSRPSYSLSKSFMTWSPRAQVSYNTITDRQWMAPHFVARPLAHRWTGKLQPLLAINSSRLFVAAGNTIHSYLFIQSDDPAMAPGIQYECAYNTSSRLQANQDITSLACIPDGGFDRTLYIGYAHGALDRITLPRCKSNAESPILINPSLRDRQFYHGDNLVESLSSSDNYLLSISSNVTQLGNTPLHQRLHSLRRTRHLLLEAAHRARYPPFRHRPHASAVLAFAKSDESVHPRLSAVYGISGAPPNAPWGASEQIVVSGWYDGVVRVHDLRAGAHAPASGPGPAPAPAPLRPVLTLCDPWLFEPIYDVSCGGGAGCHIAAGTARHSVVAFWDVRAASRGWSVHAPGNDSSPVYSVILESSRLFGATQSRPFVFDFGPNVSEATYPPLPRNHREDGLKRRDSTGVGFYVTRYGHCRSREY</sequence>
<dbReference type="InterPro" id="IPR036047">
    <property type="entry name" value="F-box-like_dom_sf"/>
</dbReference>
<feature type="domain" description="F-box" evidence="1">
    <location>
        <begin position="1"/>
        <end position="45"/>
    </location>
</feature>
<dbReference type="AlphaFoldDB" id="A0A1C7M363"/>
<dbReference type="Pfam" id="PF12937">
    <property type="entry name" value="F-box-like"/>
    <property type="match status" value="1"/>
</dbReference>
<dbReference type="CDD" id="cd09917">
    <property type="entry name" value="F-box_SF"/>
    <property type="match status" value="1"/>
</dbReference>
<evidence type="ECO:0000313" key="3">
    <source>
        <dbReference type="Proteomes" id="UP000092993"/>
    </source>
</evidence>
<comment type="caution">
    <text evidence="2">The sequence shown here is derived from an EMBL/GenBank/DDBJ whole genome shotgun (WGS) entry which is preliminary data.</text>
</comment>
<dbReference type="InterPro" id="IPR001810">
    <property type="entry name" value="F-box_dom"/>
</dbReference>
<organism evidence="2 3">
    <name type="scientific">Grifola frondosa</name>
    <name type="common">Maitake</name>
    <name type="synonym">Polyporus frondosus</name>
    <dbReference type="NCBI Taxonomy" id="5627"/>
    <lineage>
        <taxon>Eukaryota</taxon>
        <taxon>Fungi</taxon>
        <taxon>Dikarya</taxon>
        <taxon>Basidiomycota</taxon>
        <taxon>Agaricomycotina</taxon>
        <taxon>Agaricomycetes</taxon>
        <taxon>Polyporales</taxon>
        <taxon>Grifolaceae</taxon>
        <taxon>Grifola</taxon>
    </lineage>
</organism>
<dbReference type="OrthoDB" id="1259151at2759"/>
<keyword evidence="3" id="KW-1185">Reference proteome</keyword>
<gene>
    <name evidence="2" type="ORF">A0H81_08740</name>
</gene>
<evidence type="ECO:0000313" key="2">
    <source>
        <dbReference type="EMBL" id="OBZ71361.1"/>
    </source>
</evidence>
<evidence type="ECO:0000259" key="1">
    <source>
        <dbReference type="PROSITE" id="PS50181"/>
    </source>
</evidence>
<dbReference type="SMART" id="SM00256">
    <property type="entry name" value="FBOX"/>
    <property type="match status" value="1"/>
</dbReference>
<protein>
    <recommendedName>
        <fullName evidence="1">F-box domain-containing protein</fullName>
    </recommendedName>
</protein>
<dbReference type="InterPro" id="IPR036322">
    <property type="entry name" value="WD40_repeat_dom_sf"/>
</dbReference>
<accession>A0A1C7M363</accession>
<dbReference type="Proteomes" id="UP000092993">
    <property type="component" value="Unassembled WGS sequence"/>
</dbReference>
<reference evidence="2 3" key="1">
    <citation type="submission" date="2016-03" db="EMBL/GenBank/DDBJ databases">
        <title>Whole genome sequencing of Grifola frondosa 9006-11.</title>
        <authorList>
            <person name="Min B."/>
            <person name="Park H."/>
            <person name="Kim J.-G."/>
            <person name="Cho H."/>
            <person name="Oh Y.-L."/>
            <person name="Kong W.-S."/>
            <person name="Choi I.-G."/>
        </authorList>
    </citation>
    <scope>NUCLEOTIDE SEQUENCE [LARGE SCALE GENOMIC DNA]</scope>
    <source>
        <strain evidence="2 3">9006-11</strain>
    </source>
</reference>